<feature type="region of interest" description="Disordered" evidence="1">
    <location>
        <begin position="43"/>
        <end position="66"/>
    </location>
</feature>
<dbReference type="AlphaFoldDB" id="A0A1R3HIM1"/>
<accession>A0A1R3HIM1</accession>
<dbReference type="Proteomes" id="UP000188268">
    <property type="component" value="Unassembled WGS sequence"/>
</dbReference>
<proteinExistence type="predicted"/>
<evidence type="ECO:0000256" key="1">
    <source>
        <dbReference type="SAM" id="MobiDB-lite"/>
    </source>
</evidence>
<dbReference type="Gramene" id="OMO70192">
    <property type="protein sequence ID" value="OMO70192"/>
    <property type="gene ID" value="CCACVL1_19063"/>
</dbReference>
<protein>
    <submittedName>
        <fullName evidence="2">Kinase family protein</fullName>
    </submittedName>
</protein>
<keyword evidence="3" id="KW-1185">Reference proteome</keyword>
<reference evidence="2 3" key="1">
    <citation type="submission" date="2013-09" db="EMBL/GenBank/DDBJ databases">
        <title>Corchorus capsularis genome sequencing.</title>
        <authorList>
            <person name="Alam M."/>
            <person name="Haque M.S."/>
            <person name="Islam M.S."/>
            <person name="Emdad E.M."/>
            <person name="Islam M.M."/>
            <person name="Ahmed B."/>
            <person name="Halim A."/>
            <person name="Hossen Q.M.M."/>
            <person name="Hossain M.Z."/>
            <person name="Ahmed R."/>
            <person name="Khan M.M."/>
            <person name="Islam R."/>
            <person name="Rashid M.M."/>
            <person name="Khan S.A."/>
            <person name="Rahman M.S."/>
            <person name="Alam M."/>
        </authorList>
    </citation>
    <scope>NUCLEOTIDE SEQUENCE [LARGE SCALE GENOMIC DNA]</scope>
    <source>
        <strain evidence="3">cv. CVL-1</strain>
        <tissue evidence="2">Whole seedling</tissue>
    </source>
</reference>
<keyword evidence="2" id="KW-0418">Kinase</keyword>
<gene>
    <name evidence="2" type="ORF">CCACVL1_19063</name>
</gene>
<comment type="caution">
    <text evidence="2">The sequence shown here is derived from an EMBL/GenBank/DDBJ whole genome shotgun (WGS) entry which is preliminary data.</text>
</comment>
<organism evidence="2 3">
    <name type="scientific">Corchorus capsularis</name>
    <name type="common">Jute</name>
    <dbReference type="NCBI Taxonomy" id="210143"/>
    <lineage>
        <taxon>Eukaryota</taxon>
        <taxon>Viridiplantae</taxon>
        <taxon>Streptophyta</taxon>
        <taxon>Embryophyta</taxon>
        <taxon>Tracheophyta</taxon>
        <taxon>Spermatophyta</taxon>
        <taxon>Magnoliopsida</taxon>
        <taxon>eudicotyledons</taxon>
        <taxon>Gunneridae</taxon>
        <taxon>Pentapetalae</taxon>
        <taxon>rosids</taxon>
        <taxon>malvids</taxon>
        <taxon>Malvales</taxon>
        <taxon>Malvaceae</taxon>
        <taxon>Grewioideae</taxon>
        <taxon>Apeibeae</taxon>
        <taxon>Corchorus</taxon>
    </lineage>
</organism>
<sequence>MAQLLLYTKRYMFLPTTLLPLAVKVLDLDRCNDGNLDKIRRETQSWSSSKRRLPDDDDDDIMKSRF</sequence>
<keyword evidence="2" id="KW-0808">Transferase</keyword>
<dbReference type="EMBL" id="AWWV01011837">
    <property type="protein sequence ID" value="OMO70192.1"/>
    <property type="molecule type" value="Genomic_DNA"/>
</dbReference>
<dbReference type="GO" id="GO:0016301">
    <property type="term" value="F:kinase activity"/>
    <property type="evidence" value="ECO:0007669"/>
    <property type="project" value="UniProtKB-KW"/>
</dbReference>
<name>A0A1R3HIM1_COCAP</name>
<evidence type="ECO:0000313" key="2">
    <source>
        <dbReference type="EMBL" id="OMO70192.1"/>
    </source>
</evidence>
<evidence type="ECO:0000313" key="3">
    <source>
        <dbReference type="Proteomes" id="UP000188268"/>
    </source>
</evidence>